<keyword evidence="1" id="KW-0472">Membrane</keyword>
<dbReference type="AlphaFoldDB" id="A0A438MC71"/>
<dbReference type="Proteomes" id="UP000284824">
    <property type="component" value="Unassembled WGS sequence"/>
</dbReference>
<evidence type="ECO:0000313" key="2">
    <source>
        <dbReference type="EMBL" id="RVX43324.1"/>
    </source>
</evidence>
<dbReference type="EMBL" id="SAUN01000001">
    <property type="protein sequence ID" value="RVX43324.1"/>
    <property type="molecule type" value="Genomic_DNA"/>
</dbReference>
<reference evidence="2 3" key="1">
    <citation type="submission" date="2019-01" db="EMBL/GenBank/DDBJ databases">
        <title>Sequencing the genomes of 1000 actinobacteria strains.</title>
        <authorList>
            <person name="Klenk H.-P."/>
        </authorList>
    </citation>
    <scope>NUCLEOTIDE SEQUENCE [LARGE SCALE GENOMIC DNA]</scope>
    <source>
        <strain evidence="2 3">DSM 43925</strain>
    </source>
</reference>
<organism evidence="2 3">
    <name type="scientific">Nonomuraea polychroma</name>
    <dbReference type="NCBI Taxonomy" id="46176"/>
    <lineage>
        <taxon>Bacteria</taxon>
        <taxon>Bacillati</taxon>
        <taxon>Actinomycetota</taxon>
        <taxon>Actinomycetes</taxon>
        <taxon>Streptosporangiales</taxon>
        <taxon>Streptosporangiaceae</taxon>
        <taxon>Nonomuraea</taxon>
    </lineage>
</organism>
<accession>A0A438MC71</accession>
<comment type="caution">
    <text evidence="2">The sequence shown here is derived from an EMBL/GenBank/DDBJ whole genome shotgun (WGS) entry which is preliminary data.</text>
</comment>
<protein>
    <recommendedName>
        <fullName evidence="4">Pentapeptide repeat protein</fullName>
    </recommendedName>
</protein>
<keyword evidence="1" id="KW-1133">Transmembrane helix</keyword>
<keyword evidence="1" id="KW-0812">Transmembrane</keyword>
<keyword evidence="3" id="KW-1185">Reference proteome</keyword>
<dbReference type="Gene3D" id="2.160.20.80">
    <property type="entry name" value="E3 ubiquitin-protein ligase SopA"/>
    <property type="match status" value="1"/>
</dbReference>
<evidence type="ECO:0000256" key="1">
    <source>
        <dbReference type="SAM" id="Phobius"/>
    </source>
</evidence>
<sequence>MQNQVMPFRNMPTWPQCSLDSCEADQAGHGCDKCVTHASKEEFEAWLARIGPGSKIYLGKTQLTEKVLERIKESVSDQKDHPNFGHLSLRQAEIDGPIDLRYSRFATKPDFFRLKTSSYIDLEGAILEKGIKASSMEAPQGVDFYRATLGGGLDLEGSKIGDRLRIARCGTINGSLVLRGCEIGGELECYDMTVSGPAFLSGMLVEGDISIRNLSFSGDVQCFYTVSNRSMDISDCRFLDRVDCEGLRVAHDLIWDGAIFQQNAIFDKADMFGFIEGTAIFHGEASFTRTIFRSPTTIRACVRGVDLRETRFEAGTTLLLRYATVDMSGAVLAGPTNLVALSRPFQGLFNEPLEESAQLAGDPRVKLVDVNSVDTSSLTLTDIDLTHCRFAGAFNLDKLRLEGAWTFNNPPSKRIGLTPFIWTKRKIIEEERQWRALHRHSRPLRSGWGDPPSHEQDVPGLAALTTIYRQLRKGREDAKDEPGANDFYYGEMEMRRHSQEWRKAERWLLQAYWLLSGYGLRASRAFAWLGITMALTIILMMGFGLPQDPIKQEAIGTISDAGRRVTLEIEKQAPKNPSGARFTSKRLEKAINVTLNSAVFRSSGQDLTRAGTYIEMASRIVQPALLALGILAIRGRIKRGN</sequence>
<gene>
    <name evidence="2" type="ORF">EDD27_6003</name>
</gene>
<proteinExistence type="predicted"/>
<name>A0A438MC71_9ACTN</name>
<evidence type="ECO:0008006" key="4">
    <source>
        <dbReference type="Google" id="ProtNLM"/>
    </source>
</evidence>
<evidence type="ECO:0000313" key="3">
    <source>
        <dbReference type="Proteomes" id="UP000284824"/>
    </source>
</evidence>
<feature type="transmembrane region" description="Helical" evidence="1">
    <location>
        <begin position="525"/>
        <end position="545"/>
    </location>
</feature>